<evidence type="ECO:0000256" key="9">
    <source>
        <dbReference type="ARBA" id="ARBA00022840"/>
    </source>
</evidence>
<comment type="subcellular location">
    <subcellularLocation>
        <location evidence="2">Cell membrane</location>
        <topology evidence="2">Multi-pass membrane protein</topology>
    </subcellularLocation>
</comment>
<dbReference type="SMART" id="SM00387">
    <property type="entry name" value="HATPase_c"/>
    <property type="match status" value="1"/>
</dbReference>
<dbReference type="InterPro" id="IPR057640">
    <property type="entry name" value="Cache_WalK"/>
</dbReference>
<dbReference type="GO" id="GO:0005524">
    <property type="term" value="F:ATP binding"/>
    <property type="evidence" value="ECO:0007669"/>
    <property type="project" value="UniProtKB-KW"/>
</dbReference>
<dbReference type="SMART" id="SM00304">
    <property type="entry name" value="HAMP"/>
    <property type="match status" value="1"/>
</dbReference>
<dbReference type="CDD" id="cd00075">
    <property type="entry name" value="HATPase"/>
    <property type="match status" value="1"/>
</dbReference>
<keyword evidence="12" id="KW-0812">Transmembrane</keyword>
<dbReference type="Pfam" id="PF00512">
    <property type="entry name" value="HisKA"/>
    <property type="match status" value="1"/>
</dbReference>
<dbReference type="FunFam" id="1.10.287.130:FF:000001">
    <property type="entry name" value="Two-component sensor histidine kinase"/>
    <property type="match status" value="1"/>
</dbReference>
<dbReference type="PROSITE" id="PS50109">
    <property type="entry name" value="HIS_KIN"/>
    <property type="match status" value="1"/>
</dbReference>
<dbReference type="Gene3D" id="3.30.565.10">
    <property type="entry name" value="Histidine kinase-like ATPase, C-terminal domain"/>
    <property type="match status" value="1"/>
</dbReference>
<dbReference type="InterPro" id="IPR036097">
    <property type="entry name" value="HisK_dim/P_sf"/>
</dbReference>
<organism evidence="16 17">
    <name type="scientific">Ferroacidibacillus organovorans</name>
    <dbReference type="NCBI Taxonomy" id="1765683"/>
    <lineage>
        <taxon>Bacteria</taxon>
        <taxon>Bacillati</taxon>
        <taxon>Bacillota</taxon>
        <taxon>Bacilli</taxon>
        <taxon>Bacillales</taxon>
        <taxon>Alicyclobacillaceae</taxon>
        <taxon>Ferroacidibacillus</taxon>
    </lineage>
</organism>
<evidence type="ECO:0000256" key="1">
    <source>
        <dbReference type="ARBA" id="ARBA00000085"/>
    </source>
</evidence>
<evidence type="ECO:0000259" key="13">
    <source>
        <dbReference type="PROSITE" id="PS50109"/>
    </source>
</evidence>
<evidence type="ECO:0000256" key="3">
    <source>
        <dbReference type="ARBA" id="ARBA00012438"/>
    </source>
</evidence>
<dbReference type="Gene3D" id="1.10.287.130">
    <property type="match status" value="1"/>
</dbReference>
<dbReference type="GO" id="GO:0016036">
    <property type="term" value="P:cellular response to phosphate starvation"/>
    <property type="evidence" value="ECO:0007669"/>
    <property type="project" value="TreeGrafter"/>
</dbReference>
<dbReference type="PANTHER" id="PTHR45453">
    <property type="entry name" value="PHOSPHATE REGULON SENSOR PROTEIN PHOR"/>
    <property type="match status" value="1"/>
</dbReference>
<dbReference type="FunFam" id="3.30.565.10:FF:000006">
    <property type="entry name" value="Sensor histidine kinase WalK"/>
    <property type="match status" value="1"/>
</dbReference>
<dbReference type="InterPro" id="IPR035965">
    <property type="entry name" value="PAS-like_dom_sf"/>
</dbReference>
<dbReference type="CDD" id="cd00130">
    <property type="entry name" value="PAS"/>
    <property type="match status" value="1"/>
</dbReference>
<dbReference type="InterPro" id="IPR005467">
    <property type="entry name" value="His_kinase_dom"/>
</dbReference>
<dbReference type="PROSITE" id="PS50112">
    <property type="entry name" value="PAS"/>
    <property type="match status" value="1"/>
</dbReference>
<dbReference type="EMBL" id="LPVJ01000049">
    <property type="protein sequence ID" value="KUO95502.1"/>
    <property type="molecule type" value="Genomic_DNA"/>
</dbReference>
<evidence type="ECO:0000256" key="10">
    <source>
        <dbReference type="ARBA" id="ARBA00023012"/>
    </source>
</evidence>
<dbReference type="InterPro" id="IPR004358">
    <property type="entry name" value="Sig_transdc_His_kin-like_C"/>
</dbReference>
<keyword evidence="11 12" id="KW-0472">Membrane</keyword>
<feature type="domain" description="Histidine kinase" evidence="13">
    <location>
        <begin position="388"/>
        <end position="608"/>
    </location>
</feature>
<evidence type="ECO:0000313" key="17">
    <source>
        <dbReference type="Proteomes" id="UP000053557"/>
    </source>
</evidence>
<dbReference type="Gene3D" id="1.10.8.500">
    <property type="entry name" value="HAMP domain in histidine kinase"/>
    <property type="match status" value="1"/>
</dbReference>
<proteinExistence type="predicted"/>
<evidence type="ECO:0000259" key="14">
    <source>
        <dbReference type="PROSITE" id="PS50112"/>
    </source>
</evidence>
<dbReference type="CDD" id="cd00082">
    <property type="entry name" value="HisKA"/>
    <property type="match status" value="1"/>
</dbReference>
<dbReference type="Pfam" id="PF00989">
    <property type="entry name" value="PAS"/>
    <property type="match status" value="1"/>
</dbReference>
<dbReference type="EC" id="2.7.13.3" evidence="3"/>
<accession>A0A101XQ39</accession>
<dbReference type="InterPro" id="IPR036890">
    <property type="entry name" value="HATPase_C_sf"/>
</dbReference>
<evidence type="ECO:0000313" key="16">
    <source>
        <dbReference type="EMBL" id="KUO95502.1"/>
    </source>
</evidence>
<comment type="catalytic activity">
    <reaction evidence="1">
        <text>ATP + protein L-histidine = ADP + protein N-phospho-L-histidine.</text>
        <dbReference type="EC" id="2.7.13.3"/>
    </reaction>
</comment>
<evidence type="ECO:0000259" key="15">
    <source>
        <dbReference type="PROSITE" id="PS50885"/>
    </source>
</evidence>
<dbReference type="SUPFAM" id="SSF158472">
    <property type="entry name" value="HAMP domain-like"/>
    <property type="match status" value="1"/>
</dbReference>
<keyword evidence="4" id="KW-1003">Cell membrane</keyword>
<dbReference type="SMART" id="SM00388">
    <property type="entry name" value="HisKA"/>
    <property type="match status" value="1"/>
</dbReference>
<dbReference type="Proteomes" id="UP000053557">
    <property type="component" value="Unassembled WGS sequence"/>
</dbReference>
<dbReference type="Pfam" id="PF00672">
    <property type="entry name" value="HAMP"/>
    <property type="match status" value="1"/>
</dbReference>
<dbReference type="SMART" id="SM00091">
    <property type="entry name" value="PAS"/>
    <property type="match status" value="1"/>
</dbReference>
<keyword evidence="6" id="KW-0808">Transferase</keyword>
<dbReference type="InterPro" id="IPR000014">
    <property type="entry name" value="PAS"/>
</dbReference>
<dbReference type="PRINTS" id="PR00344">
    <property type="entry name" value="BCTRLSENSOR"/>
</dbReference>
<dbReference type="Pfam" id="PF23846">
    <property type="entry name" value="Cache_WalK"/>
    <property type="match status" value="1"/>
</dbReference>
<protein>
    <recommendedName>
        <fullName evidence="3">histidine kinase</fullName>
        <ecNumber evidence="3">2.7.13.3</ecNumber>
    </recommendedName>
</protein>
<evidence type="ECO:0000256" key="8">
    <source>
        <dbReference type="ARBA" id="ARBA00022777"/>
    </source>
</evidence>
<gene>
    <name evidence="16" type="ORF">ATW55_09435</name>
</gene>
<evidence type="ECO:0000256" key="11">
    <source>
        <dbReference type="ARBA" id="ARBA00023136"/>
    </source>
</evidence>
<feature type="transmembrane region" description="Helical" evidence="12">
    <location>
        <begin position="185"/>
        <end position="211"/>
    </location>
</feature>
<evidence type="ECO:0000256" key="5">
    <source>
        <dbReference type="ARBA" id="ARBA00022553"/>
    </source>
</evidence>
<evidence type="ECO:0000256" key="2">
    <source>
        <dbReference type="ARBA" id="ARBA00004651"/>
    </source>
</evidence>
<sequence length="616" mass="68790">MIRRRRVTQSQTVRPAVRRFPFFSSVRWKLLVVYLLLILFAMQLIGAYFVQSLHHYFVDAFERSISQEATFLSSTLQPTLGANRPLGFYSRDLVHAIAHISNATIYVLDKDGNVLATSGNPYLVGLKRVDPEVTSALLGLQDTQIALDPSTSQRQLYFSQPLRYHGQIVGAVEFVAPMQSVDHSISIITLLFATGTLLALALTAFLAVIIAQTITGPIAAITQRTRELAAGNFDSMVQVRSNDEIGELASTFNMLTRRLQQSIANTEREKGRLQAVMSNMSEGVIAVDQKFRVLLLNPAAGRLLGRASEQLVGEVITAHLDVDGARAEPMIVDLLGRFVEVSLTALQRRSSRADSRETREDFDGYLIVLRDVTAETRLEESRKRFVADVSHELRTPITSLKSYLEALLEGAREDPVTEDKFLRVMERETDRMARLIRDLLQLSRFDSGYEALHCEPIPVEVLLHRVTERFSLLAFQSNIQFITRLGDKGVWVKIDRDRIEQAIDNIISNALKYTPSGGKITVDAQVDETKTWLHLTISDTGPGIDPRELPHIFERFYRVDLSRARQLGGSGLGLSIAKEIIEAHGGAIRATSARNEGTSFEIELPTCEGDVEDEQA</sequence>
<dbReference type="InterPro" id="IPR013767">
    <property type="entry name" value="PAS_fold"/>
</dbReference>
<dbReference type="PANTHER" id="PTHR45453:SF1">
    <property type="entry name" value="PHOSPHATE REGULON SENSOR PROTEIN PHOR"/>
    <property type="match status" value="1"/>
</dbReference>
<dbReference type="GO" id="GO:0000155">
    <property type="term" value="F:phosphorelay sensor kinase activity"/>
    <property type="evidence" value="ECO:0007669"/>
    <property type="project" value="InterPro"/>
</dbReference>
<evidence type="ECO:0000256" key="6">
    <source>
        <dbReference type="ARBA" id="ARBA00022679"/>
    </source>
</evidence>
<feature type="domain" description="HAMP" evidence="15">
    <location>
        <begin position="212"/>
        <end position="264"/>
    </location>
</feature>
<keyword evidence="7" id="KW-0547">Nucleotide-binding</keyword>
<keyword evidence="9" id="KW-0067">ATP-binding</keyword>
<reference evidence="16 17" key="1">
    <citation type="submission" date="2015-12" db="EMBL/GenBank/DDBJ databases">
        <title>Draft genome sequence of Acidibacillus ferrooxidans ITV001, isolated from a chalcopyrite acid mine drainage site in Brazil.</title>
        <authorList>
            <person name="Dall'Agnol H."/>
            <person name="Nancucheo I."/>
            <person name="Johnson B."/>
            <person name="Oliveira R."/>
            <person name="Leite L."/>
            <person name="Pylro V."/>
            <person name="Nunes G.L."/>
            <person name="Tzotzos G."/>
            <person name="Fernandes G.R."/>
            <person name="Dutra J."/>
            <person name="Orellana S.C."/>
            <person name="Oliveira G."/>
        </authorList>
    </citation>
    <scope>NUCLEOTIDE SEQUENCE [LARGE SCALE GENOMIC DNA]</scope>
    <source>
        <strain evidence="17">ITV01</strain>
    </source>
</reference>
<keyword evidence="17" id="KW-1185">Reference proteome</keyword>
<dbReference type="InterPro" id="IPR003661">
    <property type="entry name" value="HisK_dim/P_dom"/>
</dbReference>
<comment type="caution">
    <text evidence="16">The sequence shown here is derived from an EMBL/GenBank/DDBJ whole genome shotgun (WGS) entry which is preliminary data.</text>
</comment>
<name>A0A101XQ39_9BACL</name>
<dbReference type="PROSITE" id="PS50885">
    <property type="entry name" value="HAMP"/>
    <property type="match status" value="1"/>
</dbReference>
<evidence type="ECO:0000256" key="12">
    <source>
        <dbReference type="SAM" id="Phobius"/>
    </source>
</evidence>
<keyword evidence="10" id="KW-0902">Two-component regulatory system</keyword>
<dbReference type="Gene3D" id="3.30.450.20">
    <property type="entry name" value="PAS domain"/>
    <property type="match status" value="2"/>
</dbReference>
<evidence type="ECO:0000256" key="4">
    <source>
        <dbReference type="ARBA" id="ARBA00022475"/>
    </source>
</evidence>
<dbReference type="InterPro" id="IPR050351">
    <property type="entry name" value="BphY/WalK/GraS-like"/>
</dbReference>
<dbReference type="SUPFAM" id="SSF55874">
    <property type="entry name" value="ATPase domain of HSP90 chaperone/DNA topoisomerase II/histidine kinase"/>
    <property type="match status" value="1"/>
</dbReference>
<dbReference type="CDD" id="cd06225">
    <property type="entry name" value="HAMP"/>
    <property type="match status" value="1"/>
</dbReference>
<dbReference type="GO" id="GO:0005886">
    <property type="term" value="C:plasma membrane"/>
    <property type="evidence" value="ECO:0007669"/>
    <property type="project" value="UniProtKB-SubCell"/>
</dbReference>
<dbReference type="InterPro" id="IPR003594">
    <property type="entry name" value="HATPase_dom"/>
</dbReference>
<keyword evidence="8" id="KW-0418">Kinase</keyword>
<keyword evidence="5" id="KW-0597">Phosphoprotein</keyword>
<feature type="transmembrane region" description="Helical" evidence="12">
    <location>
        <begin position="28"/>
        <end position="50"/>
    </location>
</feature>
<evidence type="ECO:0000256" key="7">
    <source>
        <dbReference type="ARBA" id="ARBA00022741"/>
    </source>
</evidence>
<dbReference type="AlphaFoldDB" id="A0A101XQ39"/>
<feature type="domain" description="PAS" evidence="14">
    <location>
        <begin position="269"/>
        <end position="314"/>
    </location>
</feature>
<dbReference type="SUPFAM" id="SSF47384">
    <property type="entry name" value="Homodimeric domain of signal transducing histidine kinase"/>
    <property type="match status" value="1"/>
</dbReference>
<dbReference type="GO" id="GO:0004721">
    <property type="term" value="F:phosphoprotein phosphatase activity"/>
    <property type="evidence" value="ECO:0007669"/>
    <property type="project" value="TreeGrafter"/>
</dbReference>
<dbReference type="Pfam" id="PF02518">
    <property type="entry name" value="HATPase_c"/>
    <property type="match status" value="1"/>
</dbReference>
<keyword evidence="12" id="KW-1133">Transmembrane helix</keyword>
<dbReference type="InterPro" id="IPR003660">
    <property type="entry name" value="HAMP_dom"/>
</dbReference>
<dbReference type="SUPFAM" id="SSF55785">
    <property type="entry name" value="PYP-like sensor domain (PAS domain)"/>
    <property type="match status" value="1"/>
</dbReference>